<dbReference type="PANTHER" id="PTHR47313">
    <property type="entry name" value="RIBOSOMAL RNA LARGE SUBUNIT METHYLTRANSFERASE K/L"/>
    <property type="match status" value="1"/>
</dbReference>
<dbReference type="CDD" id="cd11715">
    <property type="entry name" value="THUMP_AdoMetMT"/>
    <property type="match status" value="1"/>
</dbReference>
<dbReference type="PROSITE" id="PS51165">
    <property type="entry name" value="THUMP"/>
    <property type="match status" value="1"/>
</dbReference>
<keyword evidence="4 6" id="KW-0808">Transferase</keyword>
<dbReference type="Gene3D" id="3.30.2130.30">
    <property type="match status" value="1"/>
</dbReference>
<dbReference type="InterPro" id="IPR053943">
    <property type="entry name" value="RlmKL-like_Mtase_CS"/>
</dbReference>
<dbReference type="Gene3D" id="3.40.50.150">
    <property type="entry name" value="Vaccinia Virus protein VP39"/>
    <property type="match status" value="2"/>
</dbReference>
<gene>
    <name evidence="6" type="primary">rlmL</name>
    <name evidence="9" type="ORF">SJ2017_1522</name>
</gene>
<keyword evidence="5 6" id="KW-0949">S-adenosyl-L-methionine</keyword>
<protein>
    <recommendedName>
        <fullName evidence="6">Ribosomal RNA large subunit methyltransferase K/L</fullName>
    </recommendedName>
    <domain>
        <recommendedName>
            <fullName evidence="6">23S rRNA m2G2445 methyltransferase</fullName>
            <ecNumber evidence="6">2.1.1.173</ecNumber>
        </recommendedName>
        <alternativeName>
            <fullName evidence="6">rRNA (guanine-N(2)-)-methyltransferase RlmL</fullName>
        </alternativeName>
    </domain>
    <domain>
        <recommendedName>
            <fullName evidence="6">23S rRNA m7G2069 methyltransferase</fullName>
            <ecNumber evidence="6">2.1.1.264</ecNumber>
        </recommendedName>
        <alternativeName>
            <fullName evidence="6">rRNA (guanine-N(7)-)-methyltransferase RlmK</fullName>
        </alternativeName>
    </domain>
</protein>
<dbReference type="Gene3D" id="3.30.750.80">
    <property type="entry name" value="RNA methyltransferase domain (HRMD) like"/>
    <property type="match status" value="1"/>
</dbReference>
<evidence type="ECO:0000256" key="3">
    <source>
        <dbReference type="ARBA" id="ARBA00022603"/>
    </source>
</evidence>
<reference evidence="9 10" key="1">
    <citation type="submission" date="2017-03" db="EMBL/GenBank/DDBJ databases">
        <title>Genome sequencing of Shewanella japonica KCTC 22435.</title>
        <authorList>
            <person name="Kim K.M."/>
        </authorList>
    </citation>
    <scope>NUCLEOTIDE SEQUENCE [LARGE SCALE GENOMIC DNA]</scope>
    <source>
        <strain evidence="9 10">KCTC 22435</strain>
    </source>
</reference>
<evidence type="ECO:0000256" key="7">
    <source>
        <dbReference type="PROSITE-ProRule" id="PRU00529"/>
    </source>
</evidence>
<dbReference type="Pfam" id="PF02926">
    <property type="entry name" value="THUMP"/>
    <property type="match status" value="1"/>
</dbReference>
<dbReference type="PROSITE" id="PS00092">
    <property type="entry name" value="N6_MTASE"/>
    <property type="match status" value="1"/>
</dbReference>
<evidence type="ECO:0000256" key="2">
    <source>
        <dbReference type="ARBA" id="ARBA00022552"/>
    </source>
</evidence>
<dbReference type="GO" id="GO:0032259">
    <property type="term" value="P:methylation"/>
    <property type="evidence" value="ECO:0007669"/>
    <property type="project" value="UniProtKB-KW"/>
</dbReference>
<dbReference type="EMBL" id="CP020472">
    <property type="protein sequence ID" value="ARD21841.1"/>
    <property type="molecule type" value="Genomic_DNA"/>
</dbReference>
<feature type="domain" description="THUMP" evidence="8">
    <location>
        <begin position="43"/>
        <end position="154"/>
    </location>
</feature>
<dbReference type="GO" id="GO:0008168">
    <property type="term" value="F:methyltransferase activity"/>
    <property type="evidence" value="ECO:0007669"/>
    <property type="project" value="UniProtKB-KW"/>
</dbReference>
<evidence type="ECO:0000256" key="6">
    <source>
        <dbReference type="HAMAP-Rule" id="MF_01858"/>
    </source>
</evidence>
<organism evidence="9 10">
    <name type="scientific">Shewanella japonica</name>
    <dbReference type="NCBI Taxonomy" id="93973"/>
    <lineage>
        <taxon>Bacteria</taxon>
        <taxon>Pseudomonadati</taxon>
        <taxon>Pseudomonadota</taxon>
        <taxon>Gammaproteobacteria</taxon>
        <taxon>Alteromonadales</taxon>
        <taxon>Shewanellaceae</taxon>
        <taxon>Shewanella</taxon>
    </lineage>
</organism>
<dbReference type="CDD" id="cd02440">
    <property type="entry name" value="AdoMet_MTases"/>
    <property type="match status" value="1"/>
</dbReference>
<dbReference type="InterPro" id="IPR000241">
    <property type="entry name" value="RlmKL-like_Mtase"/>
</dbReference>
<dbReference type="RefSeq" id="WP_080917435.1">
    <property type="nucleotide sequence ID" value="NZ_CP020472.1"/>
</dbReference>
<dbReference type="EC" id="2.1.1.264" evidence="6"/>
<dbReference type="Pfam" id="PF01170">
    <property type="entry name" value="UPF0020"/>
    <property type="match status" value="1"/>
</dbReference>
<dbReference type="NCBIfam" id="NF008748">
    <property type="entry name" value="PRK11783.1"/>
    <property type="match status" value="1"/>
</dbReference>
<dbReference type="InterPro" id="IPR002052">
    <property type="entry name" value="DNA_methylase_N6_adenine_CS"/>
</dbReference>
<dbReference type="PROSITE" id="PS01261">
    <property type="entry name" value="UPF0020"/>
    <property type="match status" value="1"/>
</dbReference>
<sequence length="715" mass="80514">MLNFFAAAPKGFEYSLANELKEFGATDVKESVAGVYFSAPLELAYRITLWTRLASRIVVVIYKGACESAEQLYNAAYCIDWPSHFSNKSTFSIDFHGTGGFINNTQFGALKIKDAVVDRFRDDGECRPDVERLNAEFRIDAHFRNNQLTVSINFSGPSLHQRGYRATTGEAPLKENLAANMLARSGWQAKPTDLLDPFCGSGTVVIEAALMASDIAPGLQRARFGFEHWQRHDDAVWQAVLQEAKARASLGKTRCQVKFFASDIDSRLVALAKKNAENAGVADLIEFSVSDALNVTPPVTEGFLISNPPYGERLGSITELLQLYYQLGDKFKKDFGGWKIAMLCSDIELLSALKLKADKQMKMFNGALECGFNLYTLHAKSTRREAPVLPEGVDIADISPAFANRIKKNMKQLTKWAKKEGIDSYRIYDADLPEYNVAIDKYVDHVVIQEYSAPASIPEAVTKRRLTDVLLSLPAALGIDPDLVTLKTRERQKGTNQYQKLDEQKLEIITQEYNARFKLNLTGYLDTGLFLDHRLTRKLVGEKSAGKRVLNLFSYTGSASVHAALGGAKSVTTVDMSNTYLAWAKENFELNNLNVRQYQFEQANCIQWIKDCDQQFDLIFIDPPTFSNSKRMEDSWDVQRDHAALLVDLIKLLSPDGEIIFSNNKRKFKMDIDLLSQYKMDIKNIDSQTLPMDYKRNPHIHNTWLITHAKSPYAK</sequence>
<evidence type="ECO:0000256" key="1">
    <source>
        <dbReference type="ARBA" id="ARBA00022490"/>
    </source>
</evidence>
<name>A0ABM6JI35_9GAMM</name>
<dbReference type="Pfam" id="PF22020">
    <property type="entry name" value="RlmL_1st"/>
    <property type="match status" value="1"/>
</dbReference>
<comment type="function">
    <text evidence="6">Specifically methylates the guanine in position 2445 (m2G2445) and the guanine in position 2069 (m7G2069) of 23S rRNA.</text>
</comment>
<dbReference type="InterPro" id="IPR017244">
    <property type="entry name" value="23SrRNA_methyltr_KL"/>
</dbReference>
<keyword evidence="3 6" id="KW-0489">Methyltransferase</keyword>
<keyword evidence="1 6" id="KW-0963">Cytoplasm</keyword>
<evidence type="ECO:0000256" key="5">
    <source>
        <dbReference type="ARBA" id="ARBA00022691"/>
    </source>
</evidence>
<dbReference type="SUPFAM" id="SSF53335">
    <property type="entry name" value="S-adenosyl-L-methionine-dependent methyltransferases"/>
    <property type="match status" value="2"/>
</dbReference>
<dbReference type="EC" id="2.1.1.173" evidence="6"/>
<dbReference type="InterPro" id="IPR054170">
    <property type="entry name" value="RlmL_1st"/>
</dbReference>
<comment type="subcellular location">
    <subcellularLocation>
        <location evidence="6">Cytoplasm</location>
    </subcellularLocation>
</comment>
<dbReference type="HAMAP" id="MF_01858">
    <property type="entry name" value="23SrRNA_methyltr_KL"/>
    <property type="match status" value="1"/>
</dbReference>
<evidence type="ECO:0000313" key="10">
    <source>
        <dbReference type="Proteomes" id="UP000191820"/>
    </source>
</evidence>
<comment type="catalytic activity">
    <reaction evidence="6">
        <text>guanosine(2069) in 23S rRNA + S-adenosyl-L-methionine = N(2)-methylguanosine(2069) in 23S rRNA + S-adenosyl-L-homocysteine + H(+)</text>
        <dbReference type="Rhea" id="RHEA:43772"/>
        <dbReference type="Rhea" id="RHEA-COMP:10688"/>
        <dbReference type="Rhea" id="RHEA-COMP:10689"/>
        <dbReference type="ChEBI" id="CHEBI:15378"/>
        <dbReference type="ChEBI" id="CHEBI:57856"/>
        <dbReference type="ChEBI" id="CHEBI:59789"/>
        <dbReference type="ChEBI" id="CHEBI:74269"/>
        <dbReference type="ChEBI" id="CHEBI:74481"/>
        <dbReference type="EC" id="2.1.1.264"/>
    </reaction>
</comment>
<dbReference type="Proteomes" id="UP000191820">
    <property type="component" value="Chromosome"/>
</dbReference>
<keyword evidence="10" id="KW-1185">Reference proteome</keyword>
<dbReference type="PIRSF" id="PIRSF037618">
    <property type="entry name" value="RNA_Mtase_bacteria_prd"/>
    <property type="match status" value="1"/>
</dbReference>
<dbReference type="PANTHER" id="PTHR47313:SF1">
    <property type="entry name" value="RIBOSOMAL RNA LARGE SUBUNIT METHYLTRANSFERASE K_L"/>
    <property type="match status" value="1"/>
</dbReference>
<keyword evidence="7" id="KW-0694">RNA-binding</keyword>
<dbReference type="InterPro" id="IPR029063">
    <property type="entry name" value="SAM-dependent_MTases_sf"/>
</dbReference>
<proteinExistence type="inferred from homology"/>
<keyword evidence="2 6" id="KW-0698">rRNA processing</keyword>
<accession>A0ABM6JI35</accession>
<evidence type="ECO:0000313" key="9">
    <source>
        <dbReference type="EMBL" id="ARD21841.1"/>
    </source>
</evidence>
<dbReference type="InterPro" id="IPR004114">
    <property type="entry name" value="THUMP_dom"/>
</dbReference>
<dbReference type="Pfam" id="PF10672">
    <property type="entry name" value="Methyltrans_SAM"/>
    <property type="match status" value="1"/>
</dbReference>
<comment type="catalytic activity">
    <reaction evidence="6">
        <text>guanosine(2445) in 23S rRNA + S-adenosyl-L-methionine = N(2)-methylguanosine(2445) in 23S rRNA + S-adenosyl-L-homocysteine + H(+)</text>
        <dbReference type="Rhea" id="RHEA:42740"/>
        <dbReference type="Rhea" id="RHEA-COMP:10215"/>
        <dbReference type="Rhea" id="RHEA-COMP:10216"/>
        <dbReference type="ChEBI" id="CHEBI:15378"/>
        <dbReference type="ChEBI" id="CHEBI:57856"/>
        <dbReference type="ChEBI" id="CHEBI:59789"/>
        <dbReference type="ChEBI" id="CHEBI:74269"/>
        <dbReference type="ChEBI" id="CHEBI:74481"/>
        <dbReference type="EC" id="2.1.1.173"/>
    </reaction>
</comment>
<comment type="similarity">
    <text evidence="6">Belongs to the methyltransferase superfamily. RlmKL family.</text>
</comment>
<evidence type="ECO:0000259" key="8">
    <source>
        <dbReference type="PROSITE" id="PS51165"/>
    </source>
</evidence>
<evidence type="ECO:0000256" key="4">
    <source>
        <dbReference type="ARBA" id="ARBA00022679"/>
    </source>
</evidence>
<dbReference type="InterPro" id="IPR019614">
    <property type="entry name" value="SAM-dep_methyl-trfase"/>
</dbReference>
<dbReference type="SMART" id="SM00981">
    <property type="entry name" value="THUMP"/>
    <property type="match status" value="1"/>
</dbReference>